<reference evidence="1 2" key="1">
    <citation type="submission" date="2018-08" db="EMBL/GenBank/DDBJ databases">
        <title>A genome reference for cultivated species of the human gut microbiota.</title>
        <authorList>
            <person name="Zou Y."/>
            <person name="Xue W."/>
            <person name="Luo G."/>
        </authorList>
    </citation>
    <scope>NUCLEOTIDE SEQUENCE [LARGE SCALE GENOMIC DNA]</scope>
    <source>
        <strain evidence="1 2">AF28-26</strain>
    </source>
</reference>
<sequence>MEAIGCLLKRSPKYKLLLTKIPLETSGKVWYNNLALKTVGRWKSEYRSGYRKAGFPLYGRVKRRMCASLRRQKARKLKGNFIENRVEQLMRGRSDAFAAACGKAC</sequence>
<name>A0A412AX68_9FIRM</name>
<protein>
    <submittedName>
        <fullName evidence="1">Uncharacterized protein</fullName>
    </submittedName>
</protein>
<gene>
    <name evidence="1" type="ORF">DWY99_07025</name>
</gene>
<dbReference type="EMBL" id="QRTC01000023">
    <property type="protein sequence ID" value="RGQ40883.1"/>
    <property type="molecule type" value="Genomic_DNA"/>
</dbReference>
<proteinExistence type="predicted"/>
<accession>A0A412AX68</accession>
<evidence type="ECO:0000313" key="1">
    <source>
        <dbReference type="EMBL" id="RGQ40883.1"/>
    </source>
</evidence>
<dbReference type="Proteomes" id="UP000284751">
    <property type="component" value="Unassembled WGS sequence"/>
</dbReference>
<evidence type="ECO:0000313" key="2">
    <source>
        <dbReference type="Proteomes" id="UP000284751"/>
    </source>
</evidence>
<organism evidence="1 2">
    <name type="scientific">[Clostridium] leptum</name>
    <dbReference type="NCBI Taxonomy" id="1535"/>
    <lineage>
        <taxon>Bacteria</taxon>
        <taxon>Bacillati</taxon>
        <taxon>Bacillota</taxon>
        <taxon>Clostridia</taxon>
        <taxon>Eubacteriales</taxon>
        <taxon>Oscillospiraceae</taxon>
        <taxon>Oscillospiraceae incertae sedis</taxon>
    </lineage>
</organism>
<dbReference type="AlphaFoldDB" id="A0A412AX68"/>
<comment type="caution">
    <text evidence="1">The sequence shown here is derived from an EMBL/GenBank/DDBJ whole genome shotgun (WGS) entry which is preliminary data.</text>
</comment>